<organism evidence="9 10">
    <name type="scientific">Aquilegia coerulea</name>
    <name type="common">Rocky mountain columbine</name>
    <dbReference type="NCBI Taxonomy" id="218851"/>
    <lineage>
        <taxon>Eukaryota</taxon>
        <taxon>Viridiplantae</taxon>
        <taxon>Streptophyta</taxon>
        <taxon>Embryophyta</taxon>
        <taxon>Tracheophyta</taxon>
        <taxon>Spermatophyta</taxon>
        <taxon>Magnoliopsida</taxon>
        <taxon>Ranunculales</taxon>
        <taxon>Ranunculaceae</taxon>
        <taxon>Thalictroideae</taxon>
        <taxon>Aquilegia</taxon>
    </lineage>
</organism>
<dbReference type="SUPFAM" id="SSF50249">
    <property type="entry name" value="Nucleic acid-binding proteins"/>
    <property type="match status" value="2"/>
</dbReference>
<evidence type="ECO:0000313" key="10">
    <source>
        <dbReference type="Proteomes" id="UP000230069"/>
    </source>
</evidence>
<dbReference type="InterPro" id="IPR014722">
    <property type="entry name" value="Rib_uL2_dom2"/>
</dbReference>
<reference evidence="9 10" key="1">
    <citation type="submission" date="2017-09" db="EMBL/GenBank/DDBJ databases">
        <title>WGS assembly of Aquilegia coerulea Goldsmith.</title>
        <authorList>
            <person name="Hodges S."/>
            <person name="Kramer E."/>
            <person name="Nordborg M."/>
            <person name="Tomkins J."/>
            <person name="Borevitz J."/>
            <person name="Derieg N."/>
            <person name="Yan J."/>
            <person name="Mihaltcheva S."/>
            <person name="Hayes R.D."/>
            <person name="Rokhsar D."/>
        </authorList>
    </citation>
    <scope>NUCLEOTIDE SEQUENCE [LARGE SCALE GENOMIC DNA]</scope>
    <source>
        <strain evidence="10">cv. Goldsmith</strain>
    </source>
</reference>
<evidence type="ECO:0000256" key="6">
    <source>
        <dbReference type="ARBA" id="ARBA00022917"/>
    </source>
</evidence>
<protein>
    <recommendedName>
        <fullName evidence="11">Translation elongation factor P/YeiP central domain-containing protein</fullName>
    </recommendedName>
</protein>
<comment type="pathway">
    <text evidence="2">Protein biosynthesis; polypeptide chain elongation.</text>
</comment>
<sequence length="212" mass="22966">MAGIAAATINISVSSSSCFRSSSSVSFSPKLSFCPMRAFPKLSSRSRFQRIYAFSSNDIKVGSNIEVDGAPWRVLEFLHVKPGKGAAFVRTKMRNYVTGNTVQKTFRAGSTSTYEEIRLNASDVGDKTKWLKEGTDCNVLFWNGKVIDFDLPINVKLSVVSVDPGLKGDTAQGGGSKPATVDTGAIVYVPLFVNTGDEIVVDTRTGQYMNRA</sequence>
<dbReference type="CDD" id="cd05794">
    <property type="entry name" value="S1_EF-P_repeat_2"/>
    <property type="match status" value="1"/>
</dbReference>
<evidence type="ECO:0000256" key="2">
    <source>
        <dbReference type="ARBA" id="ARBA00004815"/>
    </source>
</evidence>
<dbReference type="Proteomes" id="UP000230069">
    <property type="component" value="Unassembled WGS sequence"/>
</dbReference>
<dbReference type="InterPro" id="IPR013185">
    <property type="entry name" value="Transl_elong_KOW-like"/>
</dbReference>
<dbReference type="GO" id="GO:0043043">
    <property type="term" value="P:peptide biosynthetic process"/>
    <property type="evidence" value="ECO:0007669"/>
    <property type="project" value="InterPro"/>
</dbReference>
<dbReference type="AlphaFoldDB" id="A0A2G5CMD0"/>
<evidence type="ECO:0000256" key="3">
    <source>
        <dbReference type="ARBA" id="ARBA00009479"/>
    </source>
</evidence>
<dbReference type="PANTHER" id="PTHR30053:SF12">
    <property type="entry name" value="ELONGATION FACTOR P (EF-P) FAMILY PROTEIN"/>
    <property type="match status" value="1"/>
</dbReference>
<keyword evidence="4" id="KW-0963">Cytoplasm</keyword>
<evidence type="ECO:0000256" key="1">
    <source>
        <dbReference type="ARBA" id="ARBA00004496"/>
    </source>
</evidence>
<evidence type="ECO:0000259" key="8">
    <source>
        <dbReference type="SMART" id="SM01185"/>
    </source>
</evidence>
<dbReference type="OrthoDB" id="7025426at2759"/>
<accession>A0A2G5CMD0</accession>
<feature type="domain" description="Elongation factor P C-terminal" evidence="7">
    <location>
        <begin position="155"/>
        <end position="211"/>
    </location>
</feature>
<dbReference type="SUPFAM" id="SSF50104">
    <property type="entry name" value="Translation proteins SH3-like domain"/>
    <property type="match status" value="1"/>
</dbReference>
<dbReference type="PANTHER" id="PTHR30053">
    <property type="entry name" value="ELONGATION FACTOR P"/>
    <property type="match status" value="1"/>
</dbReference>
<gene>
    <name evidence="9" type="ORF">AQUCO_04500205v1</name>
</gene>
<evidence type="ECO:0000259" key="7">
    <source>
        <dbReference type="SMART" id="SM00841"/>
    </source>
</evidence>
<evidence type="ECO:0008006" key="11">
    <source>
        <dbReference type="Google" id="ProtNLM"/>
    </source>
</evidence>
<dbReference type="HAMAP" id="MF_00141">
    <property type="entry name" value="EF_P"/>
    <property type="match status" value="1"/>
</dbReference>
<dbReference type="InterPro" id="IPR020599">
    <property type="entry name" value="Transl_elong_fac_P/YeiP"/>
</dbReference>
<dbReference type="InterPro" id="IPR013852">
    <property type="entry name" value="Transl_elong_P/YeiP_CS"/>
</dbReference>
<dbReference type="FunFam" id="2.40.50.140:FF:000004">
    <property type="entry name" value="Elongation factor P"/>
    <property type="match status" value="1"/>
</dbReference>
<evidence type="ECO:0000313" key="9">
    <source>
        <dbReference type="EMBL" id="PIA32436.1"/>
    </source>
</evidence>
<evidence type="ECO:0000256" key="4">
    <source>
        <dbReference type="ARBA" id="ARBA00022490"/>
    </source>
</evidence>
<dbReference type="FunFam" id="2.30.30.30:FF:000040">
    <property type="entry name" value="Organellar elongation factor P"/>
    <property type="match status" value="1"/>
</dbReference>
<dbReference type="GO" id="GO:0005829">
    <property type="term" value="C:cytosol"/>
    <property type="evidence" value="ECO:0007669"/>
    <property type="project" value="UniProtKB-ARBA"/>
</dbReference>
<dbReference type="Gene3D" id="2.40.50.140">
    <property type="entry name" value="Nucleic acid-binding proteins"/>
    <property type="match status" value="2"/>
</dbReference>
<dbReference type="PROSITE" id="PS01275">
    <property type="entry name" value="EFP"/>
    <property type="match status" value="1"/>
</dbReference>
<evidence type="ECO:0000256" key="5">
    <source>
        <dbReference type="ARBA" id="ARBA00022768"/>
    </source>
</evidence>
<name>A0A2G5CMD0_AQUCA</name>
<dbReference type="Gene3D" id="2.30.30.30">
    <property type="match status" value="1"/>
</dbReference>
<comment type="subcellular location">
    <subcellularLocation>
        <location evidence="1">Cytoplasm</location>
    </subcellularLocation>
</comment>
<dbReference type="Pfam" id="PF08207">
    <property type="entry name" value="EFP_N"/>
    <property type="match status" value="1"/>
</dbReference>
<dbReference type="GO" id="GO:0003746">
    <property type="term" value="F:translation elongation factor activity"/>
    <property type="evidence" value="ECO:0007669"/>
    <property type="project" value="UniProtKB-KW"/>
</dbReference>
<dbReference type="InterPro" id="IPR008991">
    <property type="entry name" value="Translation_prot_SH3-like_sf"/>
</dbReference>
<dbReference type="InterPro" id="IPR011768">
    <property type="entry name" value="Transl_elongation_fac_P"/>
</dbReference>
<dbReference type="InterPro" id="IPR015365">
    <property type="entry name" value="Elong-fact-P_C"/>
</dbReference>
<keyword evidence="5" id="KW-0251">Elongation factor</keyword>
<feature type="domain" description="Translation elongation factor P/YeiP central" evidence="8">
    <location>
        <begin position="99"/>
        <end position="147"/>
    </location>
</feature>
<dbReference type="InterPro" id="IPR001059">
    <property type="entry name" value="Transl_elong_P/YeiP_cen"/>
</dbReference>
<comment type="similarity">
    <text evidence="3">Belongs to the elongation factor P family.</text>
</comment>
<dbReference type="SMART" id="SM00841">
    <property type="entry name" value="Elong-fact-P_C"/>
    <property type="match status" value="1"/>
</dbReference>
<dbReference type="UniPathway" id="UPA00345"/>
<dbReference type="SMART" id="SM01185">
    <property type="entry name" value="EFP"/>
    <property type="match status" value="1"/>
</dbReference>
<keyword evidence="10" id="KW-1185">Reference proteome</keyword>
<proteinExistence type="inferred from homology"/>
<dbReference type="InterPro" id="IPR012340">
    <property type="entry name" value="NA-bd_OB-fold"/>
</dbReference>
<dbReference type="Pfam" id="PF01132">
    <property type="entry name" value="EFP"/>
    <property type="match status" value="1"/>
</dbReference>
<dbReference type="EMBL" id="KZ305062">
    <property type="protein sequence ID" value="PIA32436.1"/>
    <property type="molecule type" value="Genomic_DNA"/>
</dbReference>
<dbReference type="Pfam" id="PF09285">
    <property type="entry name" value="Elong-fact-P_C"/>
    <property type="match status" value="1"/>
</dbReference>
<keyword evidence="6" id="KW-0648">Protein biosynthesis</keyword>